<name>A0AAW5F7K3_CLOSY</name>
<evidence type="ECO:0000313" key="2">
    <source>
        <dbReference type="Proteomes" id="UP001203136"/>
    </source>
</evidence>
<dbReference type="AlphaFoldDB" id="A0AAW5F7K3"/>
<comment type="caution">
    <text evidence="1">The sequence shown here is derived from an EMBL/GenBank/DDBJ whole genome shotgun (WGS) entry which is preliminary data.</text>
</comment>
<accession>A0AAW5F7K3</accession>
<reference evidence="1" key="1">
    <citation type="journal article" date="2022" name="Cell Host Microbe">
        <title>Colonization of the live biotherapeutic product VE303 and modulation of the microbiota and metabolites in healthy volunteers.</title>
        <authorList>
            <person name="Dsouza M."/>
            <person name="Menon R."/>
            <person name="Crossette E."/>
            <person name="Bhattarai S.K."/>
            <person name="Schneider J."/>
            <person name="Kim Y.G."/>
            <person name="Reddy S."/>
            <person name="Caballero S."/>
            <person name="Felix C."/>
            <person name="Cornacchione L."/>
            <person name="Hendrickson J."/>
            <person name="Watson A.R."/>
            <person name="Minot S.S."/>
            <person name="Greenfield N."/>
            <person name="Schopf L."/>
            <person name="Szabady R."/>
            <person name="Patarroyo J."/>
            <person name="Smith W."/>
            <person name="Harrison P."/>
            <person name="Kuijper E.J."/>
            <person name="Kelly C.P."/>
            <person name="Olle B."/>
            <person name="Bobilev D."/>
            <person name="Silber J.L."/>
            <person name="Bucci V."/>
            <person name="Roberts B."/>
            <person name="Faith J."/>
            <person name="Norman J.M."/>
        </authorList>
    </citation>
    <scope>NUCLEOTIDE SEQUENCE</scope>
    <source>
        <strain evidence="1">VE303-04</strain>
    </source>
</reference>
<dbReference type="RefSeq" id="WP_003510223.1">
    <property type="nucleotide sequence ID" value="NZ_CABHNX010000013.1"/>
</dbReference>
<sequence>MDSGKIERKIYYYDILLYAHGEHNEVIPYADQESVIRETFKYIYQANLEIDGLKEEAALKAALRKIECPTVHGDKIYILVEEINKIEDIDTAKGIKFKIVLCRKDAWPYLEKDGKLEKLFSKLQDNYSVAEVTHCVIFPEKNIMGAETNFNGARPSAIIDYLPRIFSKVAYVSCMGKLRKDVFERIADNRGYSLFEIGVKNTPAMRKVLRDGMGLLGAFFDDIDEVDTYEISLKRRITRNKKGFRPPVNIKELEQIVIENREEIKSFRVSQGLYKDSVDLLSDKLVCKKEFIITNDKVIDSNEMYKTIIEFYNDVVSGA</sequence>
<dbReference type="InterPro" id="IPR046618">
    <property type="entry name" value="DUF6731"/>
</dbReference>
<organism evidence="1 2">
    <name type="scientific">Clostridium symbiosum</name>
    <name type="common">Bacteroides symbiosus</name>
    <dbReference type="NCBI Taxonomy" id="1512"/>
    <lineage>
        <taxon>Bacteria</taxon>
        <taxon>Bacillati</taxon>
        <taxon>Bacillota</taxon>
        <taxon>Clostridia</taxon>
        <taxon>Lachnospirales</taxon>
        <taxon>Lachnospiraceae</taxon>
        <taxon>Otoolea</taxon>
    </lineage>
</organism>
<dbReference type="EMBL" id="JAINVB010000001">
    <property type="protein sequence ID" value="MCK0087767.1"/>
    <property type="molecule type" value="Genomic_DNA"/>
</dbReference>
<evidence type="ECO:0000313" key="1">
    <source>
        <dbReference type="EMBL" id="MCK0087767.1"/>
    </source>
</evidence>
<gene>
    <name evidence="1" type="ORF">K5I21_18160</name>
</gene>
<dbReference type="Proteomes" id="UP001203136">
    <property type="component" value="Unassembled WGS sequence"/>
</dbReference>
<protein>
    <submittedName>
        <fullName evidence="1">Uncharacterized protein</fullName>
    </submittedName>
</protein>
<proteinExistence type="predicted"/>
<dbReference type="Pfam" id="PF20505">
    <property type="entry name" value="DUF6731"/>
    <property type="match status" value="1"/>
</dbReference>